<evidence type="ECO:0000313" key="2">
    <source>
        <dbReference type="EMBL" id="XCN72881.1"/>
    </source>
</evidence>
<accession>A0AAU8LUY3</accession>
<dbReference type="InterPro" id="IPR050486">
    <property type="entry name" value="Mannose-1P_guanyltransferase"/>
</dbReference>
<dbReference type="SUPFAM" id="SSF53448">
    <property type="entry name" value="Nucleotide-diphospho-sugar transferases"/>
    <property type="match status" value="1"/>
</dbReference>
<reference evidence="2" key="2">
    <citation type="submission" date="2024-06" db="EMBL/GenBank/DDBJ databases">
        <authorList>
            <person name="Plum-Jensen L.E."/>
            <person name="Schramm A."/>
            <person name="Marshall I.P.G."/>
        </authorList>
    </citation>
    <scope>NUCLEOTIDE SEQUENCE</scope>
    <source>
        <strain evidence="2">Rat1</strain>
    </source>
</reference>
<dbReference type="EMBL" id="CP159373">
    <property type="protein sequence ID" value="XCN72881.1"/>
    <property type="molecule type" value="Genomic_DNA"/>
</dbReference>
<dbReference type="Pfam" id="PF00483">
    <property type="entry name" value="NTP_transferase"/>
    <property type="match status" value="1"/>
</dbReference>
<reference evidence="2" key="1">
    <citation type="journal article" date="2024" name="Syst. Appl. Microbiol.">
        <title>First single-strain enrichments of Electrothrix cable bacteria, description of E. aestuarii sp. nov. and E. rattekaaiensis sp. nov., and proposal of a cable bacteria taxonomy following the rules of the SeqCode.</title>
        <authorList>
            <person name="Plum-Jensen L.E."/>
            <person name="Schramm A."/>
            <person name="Marshall I.P.G."/>
        </authorList>
    </citation>
    <scope>NUCLEOTIDE SEQUENCE</scope>
    <source>
        <strain evidence="2">Rat1</strain>
    </source>
</reference>
<dbReference type="KEGG" id="eaj:Q3M24_21795"/>
<dbReference type="PANTHER" id="PTHR22572">
    <property type="entry name" value="SUGAR-1-PHOSPHATE GUANYL TRANSFERASE"/>
    <property type="match status" value="1"/>
</dbReference>
<sequence length="299" mass="33130">MLLAAGFGTRLRPYTLVRPKPLFPICNVPLLHIHLDKLLALGCERIVVNCHYLPEQIKEAVADRPEVILQYEEEVLGTGGGLRKALEHFHEGPVLVMNGDIFHDIDLSLLAQAHTASENEITMALHDYPRFNGVVVQQDKIRDFLTSKEPPQKNLTEQNLLAFTGIHLVNREVLEQIPPGCFFHIIDLYRELAEAGEIGCIRVDGSFWQDMGTPDDYLDLHRHLLSSQTPSWCIHESAIIGKDVVLKGWGVIGPGAVIGDGAKLTRSVIWEGAHVAHDAELTDAIYPADKLSTPPTPNG</sequence>
<protein>
    <submittedName>
        <fullName evidence="2">Sugar phosphate nucleotidyltransferase</fullName>
    </submittedName>
</protein>
<proteinExistence type="predicted"/>
<organism evidence="2">
    <name type="scientific">Candidatus Electrothrix aestuarii</name>
    <dbReference type="NCBI Taxonomy" id="3062594"/>
    <lineage>
        <taxon>Bacteria</taxon>
        <taxon>Pseudomonadati</taxon>
        <taxon>Thermodesulfobacteriota</taxon>
        <taxon>Desulfobulbia</taxon>
        <taxon>Desulfobulbales</taxon>
        <taxon>Desulfobulbaceae</taxon>
        <taxon>Candidatus Electrothrix</taxon>
    </lineage>
</organism>
<name>A0AAU8LUY3_9BACT</name>
<evidence type="ECO:0000259" key="1">
    <source>
        <dbReference type="Pfam" id="PF00483"/>
    </source>
</evidence>
<dbReference type="InterPro" id="IPR029044">
    <property type="entry name" value="Nucleotide-diphossugar_trans"/>
</dbReference>
<dbReference type="Gene3D" id="2.160.10.10">
    <property type="entry name" value="Hexapeptide repeat proteins"/>
    <property type="match status" value="1"/>
</dbReference>
<dbReference type="InterPro" id="IPR005835">
    <property type="entry name" value="NTP_transferase_dom"/>
</dbReference>
<dbReference type="CDD" id="cd06422">
    <property type="entry name" value="NTP_transferase_like_1"/>
    <property type="match status" value="1"/>
</dbReference>
<dbReference type="AlphaFoldDB" id="A0AAU8LUY3"/>
<feature type="domain" description="Nucleotidyl transferase" evidence="1">
    <location>
        <begin position="1"/>
        <end position="225"/>
    </location>
</feature>
<dbReference type="Gene3D" id="3.90.550.10">
    <property type="entry name" value="Spore Coat Polysaccharide Biosynthesis Protein SpsA, Chain A"/>
    <property type="match status" value="1"/>
</dbReference>
<gene>
    <name evidence="2" type="ORF">Q3M24_21795</name>
</gene>